<comment type="caution">
    <text evidence="2">The sequence shown here is derived from an EMBL/GenBank/DDBJ whole genome shotgun (WGS) entry which is preliminary data.</text>
</comment>
<proteinExistence type="predicted"/>
<dbReference type="RefSeq" id="WP_140024942.1">
    <property type="nucleotide sequence ID" value="NZ_JBHUFG010000016.1"/>
</dbReference>
<name>A0ABY2Y3I2_9HYPH</name>
<evidence type="ECO:0000313" key="3">
    <source>
        <dbReference type="Proteomes" id="UP000312784"/>
    </source>
</evidence>
<dbReference type="Proteomes" id="UP000312784">
    <property type="component" value="Unassembled WGS sequence"/>
</dbReference>
<accession>A0ABY2Y3I2</accession>
<evidence type="ECO:0000256" key="1">
    <source>
        <dbReference type="SAM" id="SignalP"/>
    </source>
</evidence>
<feature type="chain" id="PRO_5045699817" evidence="1">
    <location>
        <begin position="31"/>
        <end position="146"/>
    </location>
</feature>
<gene>
    <name evidence="2" type="ORF">FIC94_11260</name>
</gene>
<organism evidence="2 3">
    <name type="scientific">Ochrobactrum teleogrylli</name>
    <dbReference type="NCBI Taxonomy" id="2479765"/>
    <lineage>
        <taxon>Bacteria</taxon>
        <taxon>Pseudomonadati</taxon>
        <taxon>Pseudomonadota</taxon>
        <taxon>Alphaproteobacteria</taxon>
        <taxon>Hyphomicrobiales</taxon>
        <taxon>Brucellaceae</taxon>
        <taxon>Brucella/Ochrobactrum group</taxon>
        <taxon>Ochrobactrum</taxon>
    </lineage>
</organism>
<sequence length="146" mass="15816">MGRSSSGKLSNILFSLATVVAVSLTSPALATNDPYVGGYIKNCPGAQCLIEITTKNHKKYNLRFVAADPMNAKKILCEANIPMKRDAISFTALEQYDDALLGSYKSDTLVWLLPASEFDGSITFRIEDAPCGKFDMSGEYGAFGDE</sequence>
<dbReference type="EMBL" id="VEWL01000006">
    <property type="protein sequence ID" value="TNV15858.1"/>
    <property type="molecule type" value="Genomic_DNA"/>
</dbReference>
<reference evidence="2 3" key="1">
    <citation type="submission" date="2019-06" db="EMBL/GenBank/DDBJ databases">
        <title>Ochrobactrum cricket sp.nov., isolated from the insect Teleogryllus occipitalis living in deserted cropland.</title>
        <authorList>
            <person name="Hu M."/>
        </authorList>
    </citation>
    <scope>NUCLEOTIDE SEQUENCE [LARGE SCALE GENOMIC DNA]</scope>
    <source>
        <strain evidence="2 3">LCB8</strain>
    </source>
</reference>
<keyword evidence="3" id="KW-1185">Reference proteome</keyword>
<protein>
    <submittedName>
        <fullName evidence="2">Uncharacterized protein</fullName>
    </submittedName>
</protein>
<keyword evidence="1" id="KW-0732">Signal</keyword>
<evidence type="ECO:0000313" key="2">
    <source>
        <dbReference type="EMBL" id="TNV15858.1"/>
    </source>
</evidence>
<feature type="signal peptide" evidence="1">
    <location>
        <begin position="1"/>
        <end position="30"/>
    </location>
</feature>